<evidence type="ECO:0000256" key="3">
    <source>
        <dbReference type="ARBA" id="ARBA00023163"/>
    </source>
</evidence>
<dbReference type="eggNOG" id="COG1737">
    <property type="taxonomic scope" value="Bacteria"/>
</dbReference>
<dbReference type="RefSeq" id="WP_023273936.1">
    <property type="nucleotide sequence ID" value="NZ_KI530736.1"/>
</dbReference>
<proteinExistence type="predicted"/>
<dbReference type="GO" id="GO:0097367">
    <property type="term" value="F:carbohydrate derivative binding"/>
    <property type="evidence" value="ECO:0007669"/>
    <property type="project" value="InterPro"/>
</dbReference>
<dbReference type="OrthoDB" id="9814005at2"/>
<gene>
    <name evidence="5" type="ORF">P256_02326</name>
</gene>
<accession>V2THX6</accession>
<dbReference type="SUPFAM" id="SSF46689">
    <property type="entry name" value="Homeodomain-like"/>
    <property type="match status" value="1"/>
</dbReference>
<dbReference type="InterPro" id="IPR035472">
    <property type="entry name" value="RpiR-like_SIS"/>
</dbReference>
<dbReference type="InterPro" id="IPR046348">
    <property type="entry name" value="SIS_dom_sf"/>
</dbReference>
<dbReference type="GO" id="GO:0003700">
    <property type="term" value="F:DNA-binding transcription factor activity"/>
    <property type="evidence" value="ECO:0007669"/>
    <property type="project" value="InterPro"/>
</dbReference>
<dbReference type="Proteomes" id="UP000023785">
    <property type="component" value="Unassembled WGS sequence"/>
</dbReference>
<keyword evidence="6" id="KW-1185">Reference proteome</keyword>
<dbReference type="Pfam" id="PF01380">
    <property type="entry name" value="SIS"/>
    <property type="match status" value="1"/>
</dbReference>
<dbReference type="PATRIC" id="fig|1392540.3.peg.2245"/>
<dbReference type="STRING" id="1392540.P256_02326"/>
<dbReference type="PANTHER" id="PTHR30514">
    <property type="entry name" value="GLUCOKINASE"/>
    <property type="match status" value="1"/>
</dbReference>
<dbReference type="AlphaFoldDB" id="V2THX6"/>
<evidence type="ECO:0000259" key="4">
    <source>
        <dbReference type="PROSITE" id="PS51071"/>
    </source>
</evidence>
<comment type="caution">
    <text evidence="5">The sequence shown here is derived from an EMBL/GenBank/DDBJ whole genome shotgun (WGS) entry which is preliminary data.</text>
</comment>
<evidence type="ECO:0000256" key="2">
    <source>
        <dbReference type="ARBA" id="ARBA00023125"/>
    </source>
</evidence>
<keyword evidence="1" id="KW-0805">Transcription regulation</keyword>
<dbReference type="GO" id="GO:1901135">
    <property type="term" value="P:carbohydrate derivative metabolic process"/>
    <property type="evidence" value="ECO:0007669"/>
    <property type="project" value="InterPro"/>
</dbReference>
<dbReference type="InterPro" id="IPR036388">
    <property type="entry name" value="WH-like_DNA-bd_sf"/>
</dbReference>
<reference evidence="5 6" key="1">
    <citation type="submission" date="2013-10" db="EMBL/GenBank/DDBJ databases">
        <title>The Genome Sequence of Acinetobacter nectaris CIP 110549.</title>
        <authorList>
            <consortium name="The Broad Institute Genomics Platform"/>
            <consortium name="The Broad Institute Genome Sequencing Center for Infectious Disease"/>
            <person name="Cerqueira G."/>
            <person name="Feldgarden M."/>
            <person name="Courvalin P."/>
            <person name="Grillot-Courvalin C."/>
            <person name="Clermont D."/>
            <person name="Rocha E."/>
            <person name="Yoon E.-J."/>
            <person name="Nemec A."/>
            <person name="Young S.K."/>
            <person name="Zeng Q."/>
            <person name="Gargeya S."/>
            <person name="Fitzgerald M."/>
            <person name="Abouelleil A."/>
            <person name="Alvarado L."/>
            <person name="Berlin A.M."/>
            <person name="Chapman S.B."/>
            <person name="Gainer-Dewar J."/>
            <person name="Goldberg J."/>
            <person name="Gnerre S."/>
            <person name="Griggs A."/>
            <person name="Gujja S."/>
            <person name="Hansen M."/>
            <person name="Howarth C."/>
            <person name="Imamovic A."/>
            <person name="Ireland A."/>
            <person name="Larimer J."/>
            <person name="McCowan C."/>
            <person name="Murphy C."/>
            <person name="Pearson M."/>
            <person name="Poon T.W."/>
            <person name="Priest M."/>
            <person name="Roberts A."/>
            <person name="Saif S."/>
            <person name="Shea T."/>
            <person name="Sykes S."/>
            <person name="Wortman J."/>
            <person name="Nusbaum C."/>
            <person name="Birren B."/>
        </authorList>
    </citation>
    <scope>NUCLEOTIDE SEQUENCE [LARGE SCALE GENOMIC DNA]</scope>
    <source>
        <strain evidence="5 6">CIP 110549</strain>
    </source>
</reference>
<evidence type="ECO:0000313" key="5">
    <source>
        <dbReference type="EMBL" id="ESK37271.1"/>
    </source>
</evidence>
<evidence type="ECO:0000256" key="1">
    <source>
        <dbReference type="ARBA" id="ARBA00023015"/>
    </source>
</evidence>
<dbReference type="InterPro" id="IPR000281">
    <property type="entry name" value="HTH_RpiR"/>
</dbReference>
<dbReference type="Pfam" id="PF01418">
    <property type="entry name" value="HTH_6"/>
    <property type="match status" value="1"/>
</dbReference>
<dbReference type="HOGENOM" id="CLU_055769_1_3_6"/>
<dbReference type="InterPro" id="IPR047640">
    <property type="entry name" value="RpiR-like"/>
</dbReference>
<keyword evidence="3" id="KW-0804">Transcription</keyword>
<sequence length="288" mass="32278">MNPRQKLLNQFSTLSPELMRSAQFILDNEQELIVLSMRAFAQKANVLPATLLRLAKSLGYTGWNEFKDEFITLKGLRDNPYTSKAQDIINRLNTHDDPSDTLYDKFFEAQIQNLILTQQKNKHVFSTFIDIVDTSKHLYICGFRGSFPIAWSVYYVYRLFKKNITLIDGLALNLEMHKRDFTAEDTIIVVGFAPYSQETISIIRAAQNASSRILAVTDSLASPLAQNALSSLIFSTDGPSFFPSISSGISISEGFLAGLLAKYGQTGVNNLELNEKFLLGSGAYFNDQ</sequence>
<dbReference type="EMBL" id="AYER01000010">
    <property type="protein sequence ID" value="ESK37271.1"/>
    <property type="molecule type" value="Genomic_DNA"/>
</dbReference>
<keyword evidence="2" id="KW-0238">DNA-binding</keyword>
<dbReference type="CDD" id="cd05013">
    <property type="entry name" value="SIS_RpiR"/>
    <property type="match status" value="1"/>
</dbReference>
<dbReference type="Gene3D" id="1.10.10.10">
    <property type="entry name" value="Winged helix-like DNA-binding domain superfamily/Winged helix DNA-binding domain"/>
    <property type="match status" value="1"/>
</dbReference>
<dbReference type="SUPFAM" id="SSF53697">
    <property type="entry name" value="SIS domain"/>
    <property type="match status" value="1"/>
</dbReference>
<dbReference type="InterPro" id="IPR001347">
    <property type="entry name" value="SIS_dom"/>
</dbReference>
<organism evidence="5 6">
    <name type="scientific">Acinetobacter nectaris CIP 110549</name>
    <dbReference type="NCBI Taxonomy" id="1392540"/>
    <lineage>
        <taxon>Bacteria</taxon>
        <taxon>Pseudomonadati</taxon>
        <taxon>Pseudomonadota</taxon>
        <taxon>Gammaproteobacteria</taxon>
        <taxon>Moraxellales</taxon>
        <taxon>Moraxellaceae</taxon>
        <taxon>Acinetobacter</taxon>
    </lineage>
</organism>
<dbReference type="GO" id="GO:0003677">
    <property type="term" value="F:DNA binding"/>
    <property type="evidence" value="ECO:0007669"/>
    <property type="project" value="UniProtKB-KW"/>
</dbReference>
<dbReference type="InterPro" id="IPR009057">
    <property type="entry name" value="Homeodomain-like_sf"/>
</dbReference>
<dbReference type="PANTHER" id="PTHR30514:SF18">
    <property type="entry name" value="RPIR-FAMILY TRANSCRIPTIONAL REGULATOR"/>
    <property type="match status" value="1"/>
</dbReference>
<name>V2THX6_9GAMM</name>
<protein>
    <recommendedName>
        <fullName evidence="4">HTH rpiR-type domain-containing protein</fullName>
    </recommendedName>
</protein>
<feature type="domain" description="HTH rpiR-type" evidence="4">
    <location>
        <begin position="1"/>
        <end position="77"/>
    </location>
</feature>
<dbReference type="PROSITE" id="PS51071">
    <property type="entry name" value="HTH_RPIR"/>
    <property type="match status" value="1"/>
</dbReference>
<dbReference type="Gene3D" id="3.40.50.10490">
    <property type="entry name" value="Glucose-6-phosphate isomerase like protein, domain 1"/>
    <property type="match status" value="1"/>
</dbReference>
<evidence type="ECO:0000313" key="6">
    <source>
        <dbReference type="Proteomes" id="UP000023785"/>
    </source>
</evidence>